<dbReference type="Pfam" id="PF02686">
    <property type="entry name" value="GatC"/>
    <property type="match status" value="1"/>
</dbReference>
<dbReference type="Proteomes" id="UP000070063">
    <property type="component" value="Unassembled WGS sequence"/>
</dbReference>
<gene>
    <name evidence="6" type="primary">gatC</name>
    <name evidence="8" type="ORF">HMPREF3225_00333</name>
</gene>
<name>A0ABD4EIL2_STALU</name>
<dbReference type="GO" id="GO:0006412">
    <property type="term" value="P:translation"/>
    <property type="evidence" value="ECO:0007669"/>
    <property type="project" value="UniProtKB-UniRule"/>
</dbReference>
<keyword evidence="6" id="KW-0067">ATP-binding</keyword>
<evidence type="ECO:0000256" key="6">
    <source>
        <dbReference type="HAMAP-Rule" id="MF_00122"/>
    </source>
</evidence>
<evidence type="ECO:0000256" key="4">
    <source>
        <dbReference type="ARBA" id="ARBA00047380"/>
    </source>
</evidence>
<comment type="caution">
    <text evidence="8">The sequence shown here is derived from an EMBL/GenBank/DDBJ whole genome shotgun (WGS) entry which is preliminary data.</text>
</comment>
<keyword evidence="6" id="KW-0648">Protein biosynthesis</keyword>
<keyword evidence="6" id="KW-0547">Nucleotide-binding</keyword>
<evidence type="ECO:0000313" key="8">
    <source>
        <dbReference type="EMBL" id="KXA40104.1"/>
    </source>
</evidence>
<comment type="catalytic activity">
    <reaction evidence="4 6">
        <text>L-aspartyl-tRNA(Asn) + L-glutamine + ATP + H2O = L-asparaginyl-tRNA(Asn) + L-glutamate + ADP + phosphate + 2 H(+)</text>
        <dbReference type="Rhea" id="RHEA:14513"/>
        <dbReference type="Rhea" id="RHEA-COMP:9674"/>
        <dbReference type="Rhea" id="RHEA-COMP:9677"/>
        <dbReference type="ChEBI" id="CHEBI:15377"/>
        <dbReference type="ChEBI" id="CHEBI:15378"/>
        <dbReference type="ChEBI" id="CHEBI:29985"/>
        <dbReference type="ChEBI" id="CHEBI:30616"/>
        <dbReference type="ChEBI" id="CHEBI:43474"/>
        <dbReference type="ChEBI" id="CHEBI:58359"/>
        <dbReference type="ChEBI" id="CHEBI:78515"/>
        <dbReference type="ChEBI" id="CHEBI:78516"/>
        <dbReference type="ChEBI" id="CHEBI:456216"/>
    </reaction>
</comment>
<organism evidence="8 9">
    <name type="scientific">Staphylococcus lugdunensis</name>
    <dbReference type="NCBI Taxonomy" id="28035"/>
    <lineage>
        <taxon>Bacteria</taxon>
        <taxon>Bacillati</taxon>
        <taxon>Bacillota</taxon>
        <taxon>Bacilli</taxon>
        <taxon>Bacillales</taxon>
        <taxon>Staphylococcaceae</taxon>
        <taxon>Staphylococcus</taxon>
    </lineage>
</organism>
<dbReference type="Gene3D" id="1.10.20.60">
    <property type="entry name" value="Glu-tRNAGln amidotransferase C subunit, N-terminal domain"/>
    <property type="match status" value="1"/>
</dbReference>
<evidence type="ECO:0000256" key="2">
    <source>
        <dbReference type="ARBA" id="ARBA00011123"/>
    </source>
</evidence>
<comment type="similarity">
    <text evidence="1 6">Belongs to the GatC family.</text>
</comment>
<reference evidence="8 9" key="1">
    <citation type="submission" date="2016-01" db="EMBL/GenBank/DDBJ databases">
        <authorList>
            <person name="Mitreva M."/>
            <person name="Pepin K.H."/>
            <person name="Mihindukulasuriya K.A."/>
            <person name="Fulton R."/>
            <person name="Fronick C."/>
            <person name="O'Laughlin M."/>
            <person name="Miner T."/>
            <person name="Herter B."/>
            <person name="Rosa B.A."/>
            <person name="Cordes M."/>
            <person name="Tomlinson C."/>
            <person name="Wollam A."/>
            <person name="Palsikar V.B."/>
            <person name="Mardis E.R."/>
            <person name="Wilson R.K."/>
        </authorList>
    </citation>
    <scope>NUCLEOTIDE SEQUENCE [LARGE SCALE GENOMIC DNA]</scope>
    <source>
        <strain evidence="8 9">MJR7738</strain>
    </source>
</reference>
<proteinExistence type="inferred from homology"/>
<evidence type="ECO:0000256" key="5">
    <source>
        <dbReference type="ARBA" id="ARBA00047913"/>
    </source>
</evidence>
<sequence>MSNKEAFNLMTKVTREEVEHIANLARLQISPEETEEMATTLESILDFAKQNDSAATEGVEPTYHVLDLQNVLREDKAQEGIPQELALKNAKETEDGQFKVPAIMNEEDA</sequence>
<dbReference type="EC" id="6.3.5.-" evidence="6"/>
<dbReference type="PANTHER" id="PTHR15004:SF0">
    <property type="entry name" value="GLUTAMYL-TRNA(GLN) AMIDOTRANSFERASE SUBUNIT C, MITOCHONDRIAL"/>
    <property type="match status" value="1"/>
</dbReference>
<feature type="region of interest" description="Disordered" evidence="7">
    <location>
        <begin position="87"/>
        <end position="109"/>
    </location>
</feature>
<comment type="catalytic activity">
    <reaction evidence="5 6">
        <text>L-glutamyl-tRNA(Gln) + L-glutamine + ATP + H2O = L-glutaminyl-tRNA(Gln) + L-glutamate + ADP + phosphate + H(+)</text>
        <dbReference type="Rhea" id="RHEA:17521"/>
        <dbReference type="Rhea" id="RHEA-COMP:9681"/>
        <dbReference type="Rhea" id="RHEA-COMP:9684"/>
        <dbReference type="ChEBI" id="CHEBI:15377"/>
        <dbReference type="ChEBI" id="CHEBI:15378"/>
        <dbReference type="ChEBI" id="CHEBI:29985"/>
        <dbReference type="ChEBI" id="CHEBI:30616"/>
        <dbReference type="ChEBI" id="CHEBI:43474"/>
        <dbReference type="ChEBI" id="CHEBI:58359"/>
        <dbReference type="ChEBI" id="CHEBI:78520"/>
        <dbReference type="ChEBI" id="CHEBI:78521"/>
        <dbReference type="ChEBI" id="CHEBI:456216"/>
    </reaction>
</comment>
<comment type="function">
    <text evidence="3 6">Allows the formation of correctly charged Asn-tRNA(Asn) or Gln-tRNA(Gln) through the transamidation of misacylated Asp-tRNA(Asn) or Glu-tRNA(Gln) in organisms which lack either or both of asparaginyl-tRNA or glutaminyl-tRNA synthetases. The reaction takes place in the presence of glutamine and ATP through an activated phospho-Asp-tRNA(Asn) or phospho-Glu-tRNA(Gln).</text>
</comment>
<dbReference type="HAMAP" id="MF_00122">
    <property type="entry name" value="GatC"/>
    <property type="match status" value="1"/>
</dbReference>
<dbReference type="InterPro" id="IPR003837">
    <property type="entry name" value="GatC"/>
</dbReference>
<dbReference type="EMBL" id="LRQI01000017">
    <property type="protein sequence ID" value="KXA40104.1"/>
    <property type="molecule type" value="Genomic_DNA"/>
</dbReference>
<dbReference type="InterPro" id="IPR036113">
    <property type="entry name" value="Asp/Glu-ADT_sf_sub_c"/>
</dbReference>
<dbReference type="AlphaFoldDB" id="A0ABD4EIL2"/>
<evidence type="ECO:0000256" key="7">
    <source>
        <dbReference type="SAM" id="MobiDB-lite"/>
    </source>
</evidence>
<dbReference type="PANTHER" id="PTHR15004">
    <property type="entry name" value="GLUTAMYL-TRNA(GLN) AMIDOTRANSFERASE SUBUNIT C, MITOCHONDRIAL"/>
    <property type="match status" value="1"/>
</dbReference>
<dbReference type="SUPFAM" id="SSF141000">
    <property type="entry name" value="Glu-tRNAGln amidotransferase C subunit"/>
    <property type="match status" value="1"/>
</dbReference>
<evidence type="ECO:0000313" key="9">
    <source>
        <dbReference type="Proteomes" id="UP000070063"/>
    </source>
</evidence>
<protein>
    <recommendedName>
        <fullName evidence="6">Aspartyl/glutamyl-tRNA(Asn/Gln) amidotransferase subunit C</fullName>
        <shortName evidence="6">Asp/Glu-ADT subunit C</shortName>
        <ecNumber evidence="6">6.3.5.-</ecNumber>
    </recommendedName>
</protein>
<dbReference type="NCBIfam" id="TIGR00135">
    <property type="entry name" value="gatC"/>
    <property type="match status" value="1"/>
</dbReference>
<keyword evidence="6" id="KW-0436">Ligase</keyword>
<dbReference type="GO" id="GO:0005524">
    <property type="term" value="F:ATP binding"/>
    <property type="evidence" value="ECO:0007669"/>
    <property type="project" value="UniProtKB-KW"/>
</dbReference>
<evidence type="ECO:0000256" key="3">
    <source>
        <dbReference type="ARBA" id="ARBA00024799"/>
    </source>
</evidence>
<comment type="subunit">
    <text evidence="2 6">Heterotrimer of A, B and C subunits.</text>
</comment>
<accession>A0ABD4EIL2</accession>
<evidence type="ECO:0000256" key="1">
    <source>
        <dbReference type="ARBA" id="ARBA00010757"/>
    </source>
</evidence>
<dbReference type="GO" id="GO:0050567">
    <property type="term" value="F:glutaminyl-tRNA synthase (glutamine-hydrolyzing) activity"/>
    <property type="evidence" value="ECO:0007669"/>
    <property type="project" value="UniProtKB-UniRule"/>
</dbReference>